<evidence type="ECO:0000256" key="3">
    <source>
        <dbReference type="PROSITE-ProRule" id="PRU00339"/>
    </source>
</evidence>
<evidence type="ECO:0008006" key="6">
    <source>
        <dbReference type="Google" id="ProtNLM"/>
    </source>
</evidence>
<proteinExistence type="predicted"/>
<dbReference type="EMBL" id="BLZR01000001">
    <property type="protein sequence ID" value="GFP76757.1"/>
    <property type="molecule type" value="Genomic_DNA"/>
</dbReference>
<dbReference type="Proteomes" id="UP000580568">
    <property type="component" value="Unassembled WGS sequence"/>
</dbReference>
<feature type="repeat" description="TPR" evidence="3">
    <location>
        <begin position="253"/>
        <end position="286"/>
    </location>
</feature>
<evidence type="ECO:0000256" key="2">
    <source>
        <dbReference type="ARBA" id="ARBA00022803"/>
    </source>
</evidence>
<dbReference type="Pfam" id="PF13424">
    <property type="entry name" value="TPR_12"/>
    <property type="match status" value="1"/>
</dbReference>
<keyword evidence="2 3" id="KW-0802">TPR repeat</keyword>
<dbReference type="SUPFAM" id="SSF48452">
    <property type="entry name" value="TPR-like"/>
    <property type="match status" value="1"/>
</dbReference>
<dbReference type="Gene3D" id="1.25.40.10">
    <property type="entry name" value="Tetratricopeptide repeat domain"/>
    <property type="match status" value="1"/>
</dbReference>
<evidence type="ECO:0000313" key="5">
    <source>
        <dbReference type="Proteomes" id="UP000580568"/>
    </source>
</evidence>
<dbReference type="InterPro" id="IPR011990">
    <property type="entry name" value="TPR-like_helical_dom_sf"/>
</dbReference>
<dbReference type="PROSITE" id="PS50005">
    <property type="entry name" value="TPR"/>
    <property type="match status" value="2"/>
</dbReference>
<accession>A0A6V8SHU9</accession>
<dbReference type="InterPro" id="IPR019734">
    <property type="entry name" value="TPR_rpt"/>
</dbReference>
<comment type="caution">
    <text evidence="4">The sequence shown here is derived from an EMBL/GenBank/DDBJ whole genome shotgun (WGS) entry which is preliminary data.</text>
</comment>
<keyword evidence="1" id="KW-0677">Repeat</keyword>
<dbReference type="SMART" id="SM00028">
    <property type="entry name" value="TPR"/>
    <property type="match status" value="3"/>
</dbReference>
<feature type="repeat" description="TPR" evidence="3">
    <location>
        <begin position="287"/>
        <end position="320"/>
    </location>
</feature>
<evidence type="ECO:0000313" key="4">
    <source>
        <dbReference type="EMBL" id="GFP76757.1"/>
    </source>
</evidence>
<gene>
    <name evidence="4" type="ORF">bsdtw1_02861</name>
</gene>
<dbReference type="PANTHER" id="PTHR44943">
    <property type="entry name" value="CELLULOSE SYNTHASE OPERON PROTEIN C"/>
    <property type="match status" value="1"/>
</dbReference>
<reference evidence="4 5" key="1">
    <citation type="submission" date="2020-07" db="EMBL/GenBank/DDBJ databases">
        <title>A new beta-1,3-glucan-decomposing anaerobic bacterium isolated from anoxic soil subjected to biological soil disinfestation.</title>
        <authorList>
            <person name="Ueki A."/>
            <person name="Tonouchi A."/>
        </authorList>
    </citation>
    <scope>NUCLEOTIDE SEQUENCE [LARGE SCALE GENOMIC DNA]</scope>
    <source>
        <strain evidence="4 5">TW1</strain>
    </source>
</reference>
<sequence>MNVLDYNSLFKDKLSKLLFLEIRNVEAFLKKISDKQVKLKNKELFIPVSMEFLAEKVKQNQELKDIPLYEFIEGMFYAIGADEKFSYNEDYKSILDSISNSKEAIKGIVASKVKQGNYNDSYVLLRGLCRSYGEEEIFEKLLVVGSTIRENNRDFKNLHLEDIENYKKVYPKSALPYMYEALTLKDEGEYSKVLMSLNEYIRLGGERSTEIEQLFLEVSDIVAYEKGKEEIDVNPLEAIKKLLPLLDKFEDNPLIYYYIGLSYRKLDNYEKAIYYLNESLEIDSSIVETVNELGINYAAIGDFENAIMYFRKAFEATKDVEICTNLVMCYYNIGKMDDAKIHLDIANKLEPNDEIVKQLNKIIGG</sequence>
<dbReference type="PANTHER" id="PTHR44943:SF8">
    <property type="entry name" value="TPR REPEAT-CONTAINING PROTEIN MJ0263"/>
    <property type="match status" value="1"/>
</dbReference>
<protein>
    <recommendedName>
        <fullName evidence="6">Tetratricopeptide repeat protein</fullName>
    </recommendedName>
</protein>
<evidence type="ECO:0000256" key="1">
    <source>
        <dbReference type="ARBA" id="ARBA00022737"/>
    </source>
</evidence>
<dbReference type="InterPro" id="IPR051685">
    <property type="entry name" value="Ycf3/AcsC/BcsC/TPR_MFPF"/>
</dbReference>
<keyword evidence="5" id="KW-1185">Reference proteome</keyword>
<name>A0A6V8SHU9_9CLOT</name>
<organism evidence="4 5">
    <name type="scientific">Clostridium fungisolvens</name>
    <dbReference type="NCBI Taxonomy" id="1604897"/>
    <lineage>
        <taxon>Bacteria</taxon>
        <taxon>Bacillati</taxon>
        <taxon>Bacillota</taxon>
        <taxon>Clostridia</taxon>
        <taxon>Eubacteriales</taxon>
        <taxon>Clostridiaceae</taxon>
        <taxon>Clostridium</taxon>
    </lineage>
</organism>
<dbReference type="AlphaFoldDB" id="A0A6V8SHU9"/>